<proteinExistence type="predicted"/>
<dbReference type="EMBL" id="CP065315">
    <property type="protein sequence ID" value="QQR06263.1"/>
    <property type="molecule type" value="Genomic_DNA"/>
</dbReference>
<sequence>MEQQELYRYYSTPRPVDIGTYPKEPDNPLVGFLNYDDRISVEHGAFRAWGEVMYRAPLTQDELYQYELRPSRDNPDVRQTMKEQAQVVGRWEDRNSIRTDRRLTRCVGIGAYICGDCVTPEELARRYRLAEDLPFISRRGPRPQKSPQIEGR</sequence>
<evidence type="ECO:0000313" key="3">
    <source>
        <dbReference type="Proteomes" id="UP000595792"/>
    </source>
</evidence>
<dbReference type="AlphaFoldDB" id="A0AAX1KK88"/>
<gene>
    <name evidence="2" type="ORF">I5Q84_01785</name>
</gene>
<reference evidence="2 3" key="1">
    <citation type="submission" date="2020-11" db="EMBL/GenBank/DDBJ databases">
        <title>Closed and high quality bacterial genomes of the OMM12 community.</title>
        <authorList>
            <person name="Marbouty M."/>
            <person name="Lamy-Besnier Q."/>
            <person name="Debarbieux L."/>
            <person name="Koszul R."/>
        </authorList>
    </citation>
    <scope>NUCLEOTIDE SEQUENCE [LARGE SCALE GENOMIC DNA]</scope>
    <source>
        <strain evidence="2 3">YL31</strain>
    </source>
</reference>
<name>A0AAX1KK88_FLAPL</name>
<organism evidence="2 3">
    <name type="scientific">Flavonifractor plautii</name>
    <name type="common">Fusobacterium plautii</name>
    <dbReference type="NCBI Taxonomy" id="292800"/>
    <lineage>
        <taxon>Bacteria</taxon>
        <taxon>Bacillati</taxon>
        <taxon>Bacillota</taxon>
        <taxon>Clostridia</taxon>
        <taxon>Eubacteriales</taxon>
        <taxon>Oscillospiraceae</taxon>
        <taxon>Flavonifractor</taxon>
    </lineage>
</organism>
<dbReference type="RefSeq" id="WP_065534560.1">
    <property type="nucleotide sequence ID" value="NZ_CP015406.2"/>
</dbReference>
<feature type="domain" description="Defence against restriction A C-terminal" evidence="1">
    <location>
        <begin position="5"/>
        <end position="73"/>
    </location>
</feature>
<dbReference type="Proteomes" id="UP000595792">
    <property type="component" value="Chromosome"/>
</dbReference>
<protein>
    <recommendedName>
        <fullName evidence="1">Defence against restriction A C-terminal domain-containing protein</fullName>
    </recommendedName>
</protein>
<dbReference type="InterPro" id="IPR041501">
    <property type="entry name" value="DarA_C"/>
</dbReference>
<evidence type="ECO:0000259" key="1">
    <source>
        <dbReference type="Pfam" id="PF18789"/>
    </source>
</evidence>
<dbReference type="KEGG" id="fpla:A4U99_07685"/>
<dbReference type="Pfam" id="PF18789">
    <property type="entry name" value="DarA_C"/>
    <property type="match status" value="1"/>
</dbReference>
<accession>A0AAX1KK88</accession>
<evidence type="ECO:0000313" key="2">
    <source>
        <dbReference type="EMBL" id="QQR06263.1"/>
    </source>
</evidence>